<dbReference type="RefSeq" id="WP_251836883.1">
    <property type="nucleotide sequence ID" value="NZ_JACSQG010000007.1"/>
</dbReference>
<dbReference type="PANTHER" id="PTHR30269:SF32">
    <property type="entry name" value="MEMBRANE TRANSPORTER PROTEIN-RELATED"/>
    <property type="match status" value="1"/>
</dbReference>
<evidence type="ECO:0000313" key="10">
    <source>
        <dbReference type="Proteomes" id="UP000611945"/>
    </source>
</evidence>
<evidence type="ECO:0000256" key="3">
    <source>
        <dbReference type="ARBA" id="ARBA00022448"/>
    </source>
</evidence>
<evidence type="ECO:0000256" key="1">
    <source>
        <dbReference type="ARBA" id="ARBA00004651"/>
    </source>
</evidence>
<evidence type="ECO:0000256" key="6">
    <source>
        <dbReference type="ARBA" id="ARBA00022989"/>
    </source>
</evidence>
<evidence type="ECO:0000256" key="8">
    <source>
        <dbReference type="RuleBase" id="RU363041"/>
    </source>
</evidence>
<evidence type="ECO:0000256" key="2">
    <source>
        <dbReference type="ARBA" id="ARBA00009142"/>
    </source>
</evidence>
<feature type="transmembrane region" description="Helical" evidence="8">
    <location>
        <begin position="131"/>
        <end position="156"/>
    </location>
</feature>
<feature type="transmembrane region" description="Helical" evidence="8">
    <location>
        <begin position="226"/>
        <end position="243"/>
    </location>
</feature>
<comment type="subcellular location">
    <subcellularLocation>
        <location evidence="1 8">Cell membrane</location>
        <topology evidence="1 8">Multi-pass membrane protein</topology>
    </subcellularLocation>
</comment>
<dbReference type="EMBL" id="JACSQG010000007">
    <property type="protein sequence ID" value="MBD7978101.1"/>
    <property type="molecule type" value="Genomic_DNA"/>
</dbReference>
<name>A0ABR8TQR4_9PSED</name>
<dbReference type="Proteomes" id="UP000611945">
    <property type="component" value="Unassembled WGS sequence"/>
</dbReference>
<dbReference type="Pfam" id="PF01925">
    <property type="entry name" value="TauE"/>
    <property type="match status" value="1"/>
</dbReference>
<keyword evidence="5 8" id="KW-0812">Transmembrane</keyword>
<dbReference type="InterPro" id="IPR002781">
    <property type="entry name" value="TM_pro_TauE-like"/>
</dbReference>
<keyword evidence="10" id="KW-1185">Reference proteome</keyword>
<keyword evidence="3" id="KW-0813">Transport</keyword>
<keyword evidence="6 8" id="KW-1133">Transmembrane helix</keyword>
<evidence type="ECO:0000313" key="9">
    <source>
        <dbReference type="EMBL" id="MBD7978101.1"/>
    </source>
</evidence>
<keyword evidence="7 8" id="KW-0472">Membrane</keyword>
<reference evidence="9 10" key="1">
    <citation type="submission" date="2020-08" db="EMBL/GenBank/DDBJ databases">
        <title>A Genomic Blueprint of the Chicken Gut Microbiome.</title>
        <authorList>
            <person name="Gilroy R."/>
            <person name="Ravi A."/>
            <person name="Getino M."/>
            <person name="Pursley I."/>
            <person name="Horton D.L."/>
            <person name="Alikhan N.-F."/>
            <person name="Baker D."/>
            <person name="Gharbi K."/>
            <person name="Hall N."/>
            <person name="Watson M."/>
            <person name="Adriaenssens E.M."/>
            <person name="Foster-Nyarko E."/>
            <person name="Jarju S."/>
            <person name="Secka A."/>
            <person name="Antonio M."/>
            <person name="Oren A."/>
            <person name="Chaudhuri R."/>
            <person name="La Ragione R.M."/>
            <person name="Hildebrand F."/>
            <person name="Pallen M.J."/>
        </authorList>
    </citation>
    <scope>NUCLEOTIDE SEQUENCE [LARGE SCALE GENOMIC DNA]</scope>
    <source>
        <strain evidence="9 10">Sa2CUA2</strain>
    </source>
</reference>
<protein>
    <recommendedName>
        <fullName evidence="8">Probable membrane transporter protein</fullName>
    </recommendedName>
</protein>
<evidence type="ECO:0000256" key="5">
    <source>
        <dbReference type="ARBA" id="ARBA00022692"/>
    </source>
</evidence>
<feature type="transmembrane region" description="Helical" evidence="8">
    <location>
        <begin position="75"/>
        <end position="94"/>
    </location>
</feature>
<dbReference type="PANTHER" id="PTHR30269">
    <property type="entry name" value="TRANSMEMBRANE PROTEIN YFCA"/>
    <property type="match status" value="1"/>
</dbReference>
<organism evidence="9 10">
    <name type="scientific">Serpens gallinarum</name>
    <dbReference type="NCBI Taxonomy" id="2763075"/>
    <lineage>
        <taxon>Bacteria</taxon>
        <taxon>Pseudomonadati</taxon>
        <taxon>Pseudomonadota</taxon>
        <taxon>Gammaproteobacteria</taxon>
        <taxon>Pseudomonadales</taxon>
        <taxon>Pseudomonadaceae</taxon>
        <taxon>Pseudomonas</taxon>
    </lineage>
</organism>
<comment type="similarity">
    <text evidence="2 8">Belongs to the 4-toluene sulfonate uptake permease (TSUP) (TC 2.A.102) family.</text>
</comment>
<evidence type="ECO:0000256" key="7">
    <source>
        <dbReference type="ARBA" id="ARBA00023136"/>
    </source>
</evidence>
<feature type="transmembrane region" description="Helical" evidence="8">
    <location>
        <begin position="198"/>
        <end position="214"/>
    </location>
</feature>
<sequence>MNELTPDLLLLFSTFLFAGLVKGVTGMGLPTVAMAVLGTFISPATAAALLVVPSLVTNVWQLVAGPNAVGLVRRFWPLMLGITLGTFFGTALLAEVDPTWSGLGLGIALFAYAGYALLSPALTIPARSEPWLSPVIGVVTGGITGATGVFVIPAVPYLQSLRLDKDELVQALGLSFTVSTLALAAGLATHGALRMEQLGLSSLAIVPALAGMWLGQAVRNRISPRGFRLCFLMFLLLLGLELASRPFF</sequence>
<evidence type="ECO:0000256" key="4">
    <source>
        <dbReference type="ARBA" id="ARBA00022475"/>
    </source>
</evidence>
<comment type="caution">
    <text evidence="9">The sequence shown here is derived from an EMBL/GenBank/DDBJ whole genome shotgun (WGS) entry which is preliminary data.</text>
</comment>
<proteinExistence type="inferred from homology"/>
<gene>
    <name evidence="9" type="ORF">H9642_13005</name>
</gene>
<keyword evidence="4 8" id="KW-1003">Cell membrane</keyword>
<dbReference type="InterPro" id="IPR052017">
    <property type="entry name" value="TSUP"/>
</dbReference>
<accession>A0ABR8TQR4</accession>
<feature type="transmembrane region" description="Helical" evidence="8">
    <location>
        <begin position="168"/>
        <end position="186"/>
    </location>
</feature>
<feature type="transmembrane region" description="Helical" evidence="8">
    <location>
        <begin position="33"/>
        <end position="63"/>
    </location>
</feature>
<feature type="transmembrane region" description="Helical" evidence="8">
    <location>
        <begin position="100"/>
        <end position="119"/>
    </location>
</feature>